<evidence type="ECO:0000313" key="3">
    <source>
        <dbReference type="Proteomes" id="UP000039324"/>
    </source>
</evidence>
<proteinExistence type="predicted"/>
<dbReference type="STRING" id="37360.A0A0G4ITE7"/>
<dbReference type="GO" id="GO:0005634">
    <property type="term" value="C:nucleus"/>
    <property type="evidence" value="ECO:0007669"/>
    <property type="project" value="TreeGrafter"/>
</dbReference>
<dbReference type="InterPro" id="IPR008614">
    <property type="entry name" value="FIBP"/>
</dbReference>
<evidence type="ECO:0000313" key="2">
    <source>
        <dbReference type="EMBL" id="SPQ94512.1"/>
    </source>
</evidence>
<dbReference type="EMBL" id="OVEO01000002">
    <property type="protein sequence ID" value="SPQ94512.1"/>
    <property type="molecule type" value="Genomic_DNA"/>
</dbReference>
<reference evidence="1 3" key="1">
    <citation type="submission" date="2015-02" db="EMBL/GenBank/DDBJ databases">
        <authorList>
            <person name="Chooi Y.-H."/>
        </authorList>
    </citation>
    <scope>NUCLEOTIDE SEQUENCE [LARGE SCALE GENOMIC DNA]</scope>
    <source>
        <strain evidence="1">E3</strain>
    </source>
</reference>
<evidence type="ECO:0000313" key="4">
    <source>
        <dbReference type="Proteomes" id="UP000290189"/>
    </source>
</evidence>
<keyword evidence="2" id="KW-0496">Mitochondrion</keyword>
<geneLocation type="mitochondrion" evidence="2"/>
<dbReference type="AlphaFoldDB" id="A0A0G4ITE7"/>
<name>A0A0G4ITE7_PLABS</name>
<dbReference type="Pfam" id="PF05427">
    <property type="entry name" value="FIBP"/>
    <property type="match status" value="1"/>
</dbReference>
<dbReference type="Proteomes" id="UP000039324">
    <property type="component" value="Unassembled WGS sequence"/>
</dbReference>
<accession>A0A0G4ITE7</accession>
<protein>
    <submittedName>
        <fullName evidence="1">Uncharacterized protein</fullName>
    </submittedName>
</protein>
<dbReference type="OrthoDB" id="16955at2759"/>
<dbReference type="EMBL" id="CDSF01000084">
    <property type="protein sequence ID" value="CEO98429.1"/>
    <property type="molecule type" value="Genomic_DNA"/>
</dbReference>
<reference evidence="2 4" key="2">
    <citation type="submission" date="2018-03" db="EMBL/GenBank/DDBJ databases">
        <authorList>
            <person name="Fogelqvist J."/>
        </authorList>
    </citation>
    <scope>NUCLEOTIDE SEQUENCE [LARGE SCALE GENOMIC DNA]</scope>
</reference>
<dbReference type="PANTHER" id="PTHR13223">
    <property type="entry name" value="ACIDIC FIBROBLAST GROWTH FACTOR INTRACELLULAR BINDING PROTEIN"/>
    <property type="match status" value="1"/>
</dbReference>
<gene>
    <name evidence="1" type="ORF">PBRA_006543</name>
    <name evidence="2" type="ORF">PLBR_LOCUS1727</name>
</gene>
<organism evidence="1 3">
    <name type="scientific">Plasmodiophora brassicae</name>
    <name type="common">Clubroot disease agent</name>
    <dbReference type="NCBI Taxonomy" id="37360"/>
    <lineage>
        <taxon>Eukaryota</taxon>
        <taxon>Sar</taxon>
        <taxon>Rhizaria</taxon>
        <taxon>Endomyxa</taxon>
        <taxon>Phytomyxea</taxon>
        <taxon>Plasmodiophorida</taxon>
        <taxon>Plasmodiophoridae</taxon>
        <taxon>Plasmodiophora</taxon>
    </lineage>
</organism>
<sequence>MLRRLTRRPSASAPPGESAADLVFHALCLTPVRIDYTLYDIWIDGYSVDAAIASSLHEYGLELKGADECHRLRHCIRCDVQDQYNVFELFVPLLDRPGNFRSSFPLLELDAETLSHMVESYYSVDTDLCREIVGRKLTRHNFRKELEMLAERTHIQLPSVQRQIENLRRISRVLGEDDREERGINLVEEIRSQFLLSSALAVKLARLIFLARYRFETLKKKLRPANLSDLLNVAGIIMDKWTVPKTHDLDHEFISDLRHLKVTLSNNKDLMDVYRLQVEQQLREIIESGRGNTDLLKMSTRISAIVKVLCVIGSALNRPKTLRNLFLDITEQIVHPLCRLIVAQNDVQIFFEALADAFPLSADLDDLGRMWRRFIEVVGRICVIFFPQYSIYLSHRLRWLK</sequence>
<dbReference type="PANTHER" id="PTHR13223:SF2">
    <property type="entry name" value="ACIDIC FIBROBLAST GROWTH FACTOR INTRACELLULAR-BINDING PROTEIN"/>
    <property type="match status" value="1"/>
</dbReference>
<keyword evidence="3" id="KW-1185">Reference proteome</keyword>
<dbReference type="Proteomes" id="UP000290189">
    <property type="component" value="Unassembled WGS sequence"/>
</dbReference>
<evidence type="ECO:0000313" key="1">
    <source>
        <dbReference type="EMBL" id="CEO98429.1"/>
    </source>
</evidence>
<dbReference type="OMA" id="MTVVTCC"/>